<feature type="binding site" evidence="7">
    <location>
        <begin position="270"/>
        <end position="271"/>
    </location>
    <ligand>
        <name>4-CDP-2-C-methyl-D-erythritol 2-phosphate</name>
        <dbReference type="ChEBI" id="CHEBI:57919"/>
    </ligand>
</feature>
<dbReference type="HAMAP" id="MF_00107">
    <property type="entry name" value="IspF"/>
    <property type="match status" value="1"/>
</dbReference>
<dbReference type="Proteomes" id="UP000256650">
    <property type="component" value="Unassembled WGS sequence"/>
</dbReference>
<accession>A0A3D8I9S7</accession>
<evidence type="ECO:0000313" key="10">
    <source>
        <dbReference type="EMBL" id="RDU61785.1"/>
    </source>
</evidence>
<comment type="similarity">
    <text evidence="7">In the C-terminal section; belongs to the IspF family.</text>
</comment>
<dbReference type="Gene3D" id="3.90.550.10">
    <property type="entry name" value="Spore Coat Polysaccharide Biosynthesis Protein SpsA, Chain A"/>
    <property type="match status" value="1"/>
</dbReference>
<dbReference type="GO" id="GO:0046872">
    <property type="term" value="F:metal ion binding"/>
    <property type="evidence" value="ECO:0007669"/>
    <property type="project" value="UniProtKB-KW"/>
</dbReference>
<evidence type="ECO:0000256" key="5">
    <source>
        <dbReference type="ARBA" id="ARBA00023239"/>
    </source>
</evidence>
<feature type="site" description="Transition state stabilizer" evidence="7">
    <location>
        <position position="369"/>
    </location>
</feature>
<dbReference type="EC" id="4.6.1.12" evidence="7"/>
<comment type="caution">
    <text evidence="10">The sequence shown here is derived from an EMBL/GenBank/DDBJ whole genome shotgun (WGS) entry which is preliminary data.</text>
</comment>
<comment type="similarity">
    <text evidence="7">In the N-terminal section; belongs to the IspD/TarI cytidylyltransferase family. IspD subfamily.</text>
</comment>
<dbReference type="NCBIfam" id="NF006899">
    <property type="entry name" value="PRK09382.1"/>
    <property type="match status" value="1"/>
</dbReference>
<dbReference type="GeneID" id="82536349"/>
<feature type="binding site" evidence="7">
    <location>
        <begin position="297"/>
        <end position="301"/>
    </location>
    <ligand>
        <name>4-CDP-2-C-methyl-D-erythritol 2-phosphate</name>
        <dbReference type="ChEBI" id="CHEBI:57919"/>
    </ligand>
</feature>
<feature type="region of interest" description="2-C-methyl-D-erythritol 4-phosphate cytidylyltransferase" evidence="7">
    <location>
        <begin position="1"/>
        <end position="237"/>
    </location>
</feature>
<dbReference type="InterPro" id="IPR036571">
    <property type="entry name" value="MECDP_synthase_sf"/>
</dbReference>
<evidence type="ECO:0000256" key="8">
    <source>
        <dbReference type="RuleBase" id="RU004395"/>
    </source>
</evidence>
<sequence length="401" mass="44313">MSNIALILLGAGDSSRFCLSALSSSETIHKSVQKLRLPKKQWLRVGEIPLWLKVALDFRDIYPFSRCILSAKSTEIKYMQKYLDAFSLDFVLVKGGSTRQESLKNALIMLEDFVEYVLVSDIARCNSAFLSQRVLKEIGNYDCIVPYLKLNDTIVYSNDSKLDYLKRDNLKIIQTPQLSRLNVLKSALENGDFTDESSAIFAQGGSIGFVQGAAEAKKLTFLEDLKTIPLPNPSTHTLVGSGSDIHALDKGEGILLGCVAIPCEFRLIAHSDGDVCLHALSDALLGAIGFGDIGEWFPDNDPAYKGANSADLLRIIVDFVRDVGYDILQADITIFAQKPKISPYKNAMEKKISEILQINVFKVNVKATTTEKLGFIGKGEGILVQASVVLEYFDWKKIISL</sequence>
<keyword evidence="3 7" id="KW-0479">Metal-binding</keyword>
<feature type="binding site" evidence="7">
    <location>
        <position position="278"/>
    </location>
    <ligand>
        <name>a divalent metal cation</name>
        <dbReference type="ChEBI" id="CHEBI:60240"/>
    </ligand>
</feature>
<dbReference type="PANTHER" id="PTHR43181">
    <property type="entry name" value="2-C-METHYL-D-ERYTHRITOL 2,4-CYCLODIPHOSPHATE SYNTHASE, CHLOROPLASTIC"/>
    <property type="match status" value="1"/>
</dbReference>
<dbReference type="PANTHER" id="PTHR43181:SF1">
    <property type="entry name" value="2-C-METHYL-D-ERYTHRITOL 2,4-CYCLODIPHOSPHATE SYNTHASE, CHLOROPLASTIC"/>
    <property type="match status" value="1"/>
</dbReference>
<dbReference type="InterPro" id="IPR026596">
    <property type="entry name" value="IspD/F"/>
</dbReference>
<dbReference type="HAMAP" id="MF_01520">
    <property type="entry name" value="IspDF"/>
    <property type="match status" value="1"/>
</dbReference>
<comment type="pathway">
    <text evidence="7">Isoprenoid biosynthesis; isopentenyl diphosphate biosynthesis via DXP pathway; isopentenyl diphosphate from 1-deoxy-D-xylulose 5-phosphate: step 4/6.</text>
</comment>
<feature type="site" description="Positions MEP for the nucleophilic attack" evidence="7">
    <location>
        <position position="167"/>
    </location>
</feature>
<evidence type="ECO:0000256" key="6">
    <source>
        <dbReference type="ARBA" id="ARBA00023268"/>
    </source>
</evidence>
<dbReference type="InterPro" id="IPR003526">
    <property type="entry name" value="MECDP_synthase"/>
</dbReference>
<feature type="site" description="Transition state stabilizer" evidence="7">
    <location>
        <position position="270"/>
    </location>
</feature>
<evidence type="ECO:0000259" key="9">
    <source>
        <dbReference type="Pfam" id="PF02542"/>
    </source>
</evidence>
<name>A0A3D8I9S7_9HELI</name>
<dbReference type="GO" id="GO:0019288">
    <property type="term" value="P:isopentenyl diphosphate biosynthetic process, methylerythritol 4-phosphate pathway"/>
    <property type="evidence" value="ECO:0007669"/>
    <property type="project" value="UniProtKB-UniRule"/>
</dbReference>
<evidence type="ECO:0000256" key="4">
    <source>
        <dbReference type="ARBA" id="ARBA00023229"/>
    </source>
</evidence>
<feature type="domain" description="2-C-methyl-D-erythritol 2,4-cyclodiphosphate synthase" evidence="9">
    <location>
        <begin position="239"/>
        <end position="390"/>
    </location>
</feature>
<feature type="site" description="Transition state stabilizer" evidence="7">
    <location>
        <position position="40"/>
    </location>
</feature>
<feature type="binding site" evidence="7">
    <location>
        <begin position="292"/>
        <end position="294"/>
    </location>
    <ligand>
        <name>4-CDP-2-C-methyl-D-erythritol 2-phosphate</name>
        <dbReference type="ChEBI" id="CHEBI:57919"/>
    </ligand>
</feature>
<keyword evidence="11" id="KW-1185">Reference proteome</keyword>
<feature type="binding site" evidence="7">
    <location>
        <position position="375"/>
    </location>
    <ligand>
        <name>4-CDP-2-C-methyl-D-erythritol 2-phosphate</name>
        <dbReference type="ChEBI" id="CHEBI:57919"/>
    </ligand>
</feature>
<evidence type="ECO:0000256" key="1">
    <source>
        <dbReference type="ARBA" id="ARBA00022679"/>
    </source>
</evidence>
<dbReference type="EMBL" id="NXLS01000011">
    <property type="protein sequence ID" value="RDU61785.1"/>
    <property type="molecule type" value="Genomic_DNA"/>
</dbReference>
<feature type="site" description="Transition state stabilizer" evidence="7">
    <location>
        <position position="16"/>
    </location>
</feature>
<dbReference type="AlphaFoldDB" id="A0A3D8I9S7"/>
<feature type="binding site" evidence="7">
    <location>
        <begin position="244"/>
        <end position="246"/>
    </location>
    <ligand>
        <name>4-CDP-2-C-methyl-D-erythritol 2-phosphate</name>
        <dbReference type="ChEBI" id="CHEBI:57919"/>
    </ligand>
</feature>
<dbReference type="NCBIfam" id="TIGR00151">
    <property type="entry name" value="ispF"/>
    <property type="match status" value="1"/>
</dbReference>
<evidence type="ECO:0000313" key="11">
    <source>
        <dbReference type="Proteomes" id="UP000256650"/>
    </source>
</evidence>
<feature type="binding site" evidence="7">
    <location>
        <begin position="368"/>
        <end position="371"/>
    </location>
    <ligand>
        <name>4-CDP-2-C-methyl-D-erythritol 2-phosphate</name>
        <dbReference type="ChEBI" id="CHEBI:57919"/>
    </ligand>
</feature>
<comment type="function">
    <text evidence="7">Bifunctional enzyme that catalyzes the formation of 4-diphosphocytidyl-2-C-methyl-D-erythritol from CTP and 2-C-methyl-D-erythritol 4-phosphate (MEP) (IspD), and catalyzes the conversion of 4-diphosphocytidyl-2-C-methyl-D-erythritol 2-phosphate (CDP-ME2P) to 2-C-methyl-D-erythritol 2,4-cyclodiphosphate (ME-CPP) with a corresponding release of cytidine 5-monophosphate (CMP) (IspF).</text>
</comment>
<gene>
    <name evidence="7" type="primary">ispDF</name>
    <name evidence="10" type="ORF">CQA43_08655</name>
</gene>
<comment type="cofactor">
    <cofactor evidence="7">
        <name>a divalent metal cation</name>
        <dbReference type="ChEBI" id="CHEBI:60240"/>
    </cofactor>
</comment>
<dbReference type="OrthoDB" id="9804336at2"/>
<evidence type="ECO:0000256" key="7">
    <source>
        <dbReference type="HAMAP-Rule" id="MF_01520"/>
    </source>
</evidence>
<feature type="site" description="Positions MEP for the nucleophilic attack" evidence="7">
    <location>
        <position position="218"/>
    </location>
</feature>
<reference evidence="10 11" key="1">
    <citation type="submission" date="2018-04" db="EMBL/GenBank/DDBJ databases">
        <title>Novel Campyloabacter and Helicobacter Species and Strains.</title>
        <authorList>
            <person name="Mannion A.J."/>
            <person name="Shen Z."/>
            <person name="Fox J.G."/>
        </authorList>
    </citation>
    <scope>NUCLEOTIDE SEQUENCE [LARGE SCALE GENOMIC DNA]</scope>
    <source>
        <strain evidence="10 11">MIT 99-5101</strain>
    </source>
</reference>
<keyword evidence="1 7" id="KW-0808">Transferase</keyword>
<dbReference type="Pfam" id="PF01128">
    <property type="entry name" value="IspD"/>
    <property type="match status" value="1"/>
</dbReference>
<evidence type="ECO:0000256" key="3">
    <source>
        <dbReference type="ARBA" id="ARBA00022723"/>
    </source>
</evidence>
<feature type="binding site" evidence="7">
    <location>
        <position position="378"/>
    </location>
    <ligand>
        <name>4-CDP-2-C-methyl-D-erythritol 2-phosphate</name>
        <dbReference type="ChEBI" id="CHEBI:57919"/>
    </ligand>
</feature>
<dbReference type="SUPFAM" id="SSF53448">
    <property type="entry name" value="Nucleotide-diphospho-sugar transferases"/>
    <property type="match status" value="1"/>
</dbReference>
<keyword evidence="6 7" id="KW-0511">Multifunctional enzyme</keyword>
<dbReference type="UniPathway" id="UPA00056">
    <property type="reaction ID" value="UER00093"/>
</dbReference>
<dbReference type="RefSeq" id="WP_115552199.1">
    <property type="nucleotide sequence ID" value="NZ_CAONBV010000195.1"/>
</dbReference>
<keyword evidence="2 7" id="KW-0548">Nucleotidyltransferase</keyword>
<dbReference type="GO" id="GO:0050518">
    <property type="term" value="F:2-C-methyl-D-erythritol 4-phosphate cytidylyltransferase activity"/>
    <property type="evidence" value="ECO:0007669"/>
    <property type="project" value="UniProtKB-UniRule"/>
</dbReference>
<keyword evidence="5 7" id="KW-0456">Lyase</keyword>
<comment type="pathway">
    <text evidence="7">Isoprenoid biosynthesis; isopentenyl diphosphate biosynthesis via DXP pathway; isopentenyl diphosphate from 1-deoxy-D-xylulose 5-phosphate: step 2/6.</text>
</comment>
<comment type="similarity">
    <text evidence="8">Belongs to the IspF family.</text>
</comment>
<feature type="binding site" evidence="7">
    <location>
        <position position="244"/>
    </location>
    <ligand>
        <name>a divalent metal cation</name>
        <dbReference type="ChEBI" id="CHEBI:60240"/>
    </ligand>
</feature>
<protein>
    <recommendedName>
        <fullName evidence="7">Bifunctional enzyme IspD/IspF</fullName>
    </recommendedName>
    <domain>
        <recommendedName>
            <fullName evidence="7">2-C-methyl-D-erythritol 4-phosphate cytidylyltransferase</fullName>
            <ecNumber evidence="7">2.7.7.60</ecNumber>
        </recommendedName>
        <alternativeName>
            <fullName evidence="7">4-diphosphocytidyl-2C-methyl-D-erythritol synthase</fullName>
        </alternativeName>
        <alternativeName>
            <fullName evidence="7">MEP cytidylyltransferase</fullName>
            <shortName evidence="7">MCT</shortName>
        </alternativeName>
    </domain>
    <domain>
        <recommendedName>
            <fullName evidence="7">2-C-methyl-D-erythritol 2,4-cyclodiphosphate synthase</fullName>
            <shortName evidence="7">MECDP-synthase</shortName>
            <shortName evidence="7">MECPP-synthase</shortName>
            <shortName evidence="7">MECPS</shortName>
            <ecNumber evidence="7">4.6.1.12</ecNumber>
        </recommendedName>
    </domain>
</protein>
<dbReference type="GO" id="GO:0008685">
    <property type="term" value="F:2-C-methyl-D-erythritol 2,4-cyclodiphosphate synthase activity"/>
    <property type="evidence" value="ECO:0007669"/>
    <property type="project" value="UniProtKB-UniRule"/>
</dbReference>
<dbReference type="SUPFAM" id="SSF69765">
    <property type="entry name" value="IpsF-like"/>
    <property type="match status" value="1"/>
</dbReference>
<evidence type="ECO:0000256" key="2">
    <source>
        <dbReference type="ARBA" id="ARBA00022695"/>
    </source>
</evidence>
<comment type="catalytic activity">
    <reaction evidence="7 8">
        <text>4-CDP-2-C-methyl-D-erythritol 2-phosphate = 2-C-methyl-D-erythritol 2,4-cyclic diphosphate + CMP</text>
        <dbReference type="Rhea" id="RHEA:23864"/>
        <dbReference type="ChEBI" id="CHEBI:57919"/>
        <dbReference type="ChEBI" id="CHEBI:58483"/>
        <dbReference type="ChEBI" id="CHEBI:60377"/>
        <dbReference type="EC" id="4.6.1.12"/>
    </reaction>
</comment>
<dbReference type="CDD" id="cd00554">
    <property type="entry name" value="MECDP_synthase"/>
    <property type="match status" value="1"/>
</dbReference>
<feature type="binding site" evidence="7">
    <location>
        <position position="246"/>
    </location>
    <ligand>
        <name>a divalent metal cation</name>
        <dbReference type="ChEBI" id="CHEBI:60240"/>
    </ligand>
</feature>
<dbReference type="EC" id="2.7.7.60" evidence="7"/>
<dbReference type="InterPro" id="IPR029044">
    <property type="entry name" value="Nucleotide-diphossugar_trans"/>
</dbReference>
<dbReference type="Pfam" id="PF02542">
    <property type="entry name" value="YgbB"/>
    <property type="match status" value="1"/>
</dbReference>
<dbReference type="Gene3D" id="3.30.1330.50">
    <property type="entry name" value="2-C-methyl-D-erythritol 2,4-cyclodiphosphate synthase"/>
    <property type="match status" value="1"/>
</dbReference>
<keyword evidence="4 7" id="KW-0414">Isoprene biosynthesis</keyword>
<organism evidence="10 11">
    <name type="scientific">Helicobacter ganmani</name>
    <dbReference type="NCBI Taxonomy" id="60246"/>
    <lineage>
        <taxon>Bacteria</taxon>
        <taxon>Pseudomonadati</taxon>
        <taxon>Campylobacterota</taxon>
        <taxon>Epsilonproteobacteria</taxon>
        <taxon>Campylobacterales</taxon>
        <taxon>Helicobacteraceae</taxon>
        <taxon>Helicobacter</taxon>
    </lineage>
</organism>
<comment type="catalytic activity">
    <reaction evidence="7">
        <text>2-C-methyl-D-erythritol 4-phosphate + CTP + H(+) = 4-CDP-2-C-methyl-D-erythritol + diphosphate</text>
        <dbReference type="Rhea" id="RHEA:13429"/>
        <dbReference type="ChEBI" id="CHEBI:15378"/>
        <dbReference type="ChEBI" id="CHEBI:33019"/>
        <dbReference type="ChEBI" id="CHEBI:37563"/>
        <dbReference type="ChEBI" id="CHEBI:57823"/>
        <dbReference type="ChEBI" id="CHEBI:58262"/>
        <dbReference type="EC" id="2.7.7.60"/>
    </reaction>
</comment>
<feature type="region of interest" description="2-C-methyl-D-erythritol 2,4-cyclodiphosphate synthase" evidence="7">
    <location>
        <begin position="238"/>
        <end position="401"/>
    </location>
</feature>
<comment type="caution">
    <text evidence="7">Lacks conserved residue(s) required for the propagation of feature annotation.</text>
</comment>
<proteinExistence type="inferred from homology"/>
<dbReference type="GO" id="GO:0016114">
    <property type="term" value="P:terpenoid biosynthetic process"/>
    <property type="evidence" value="ECO:0007669"/>
    <property type="project" value="InterPro"/>
</dbReference>
<dbReference type="InterPro" id="IPR034683">
    <property type="entry name" value="IspD/TarI"/>
</dbReference>